<sequence>MPRRIQANETLENNEKHVMVWGIEELRNLDANTQYDFDCIVNYYGSQKAIELKFKIRDGAQLITKFDLVLGFELNPQVIQILIDKQPLVLSYSNPPTKENLEMGDIYSIVKEHGGLIIHLTDPTIKDIVNFKKMSRV</sequence>
<evidence type="ECO:0000313" key="1">
    <source>
        <dbReference type="EMBL" id="OPH61909.1"/>
    </source>
</evidence>
<comment type="caution">
    <text evidence="1">The sequence shown here is derived from an EMBL/GenBank/DDBJ whole genome shotgun (WGS) entry which is preliminary data.</text>
</comment>
<gene>
    <name evidence="1" type="ORF">BC351_01315</name>
</gene>
<evidence type="ECO:0000313" key="2">
    <source>
        <dbReference type="Proteomes" id="UP000190626"/>
    </source>
</evidence>
<accession>A0A1V4HSI6</accession>
<dbReference type="Proteomes" id="UP000190626">
    <property type="component" value="Unassembled WGS sequence"/>
</dbReference>
<keyword evidence="2" id="KW-1185">Reference proteome</keyword>
<dbReference type="EMBL" id="MBTG01000001">
    <property type="protein sequence ID" value="OPH61909.1"/>
    <property type="molecule type" value="Genomic_DNA"/>
</dbReference>
<proteinExistence type="predicted"/>
<organism evidence="1 2">
    <name type="scientific">Paenibacillus ferrarius</name>
    <dbReference type="NCBI Taxonomy" id="1469647"/>
    <lineage>
        <taxon>Bacteria</taxon>
        <taxon>Bacillati</taxon>
        <taxon>Bacillota</taxon>
        <taxon>Bacilli</taxon>
        <taxon>Bacillales</taxon>
        <taxon>Paenibacillaceae</taxon>
        <taxon>Paenibacillus</taxon>
    </lineage>
</organism>
<protein>
    <submittedName>
        <fullName evidence="1">Uncharacterized protein</fullName>
    </submittedName>
</protein>
<reference evidence="2" key="1">
    <citation type="submission" date="2016-07" db="EMBL/GenBank/DDBJ databases">
        <authorList>
            <person name="Florea S."/>
            <person name="Webb J.S."/>
            <person name="Jaromczyk J."/>
            <person name="Schardl C.L."/>
        </authorList>
    </citation>
    <scope>NUCLEOTIDE SEQUENCE [LARGE SCALE GENOMIC DNA]</scope>
    <source>
        <strain evidence="2">CY1</strain>
    </source>
</reference>
<dbReference type="RefSeq" id="WP_079408910.1">
    <property type="nucleotide sequence ID" value="NZ_MBTG01000001.1"/>
</dbReference>
<dbReference type="AlphaFoldDB" id="A0A1V4HSI6"/>
<name>A0A1V4HSI6_9BACL</name>